<keyword evidence="7" id="KW-0238">DNA-binding</keyword>
<feature type="region of interest" description="Disordered" evidence="10">
    <location>
        <begin position="1"/>
        <end position="29"/>
    </location>
</feature>
<dbReference type="GO" id="GO:0016887">
    <property type="term" value="F:ATP hydrolysis activity"/>
    <property type="evidence" value="ECO:0007669"/>
    <property type="project" value="InterPro"/>
</dbReference>
<feature type="coiled-coil region" evidence="9">
    <location>
        <begin position="280"/>
        <end position="307"/>
    </location>
</feature>
<evidence type="ECO:0000259" key="11">
    <source>
        <dbReference type="PROSITE" id="PS51192"/>
    </source>
</evidence>
<evidence type="ECO:0000256" key="6">
    <source>
        <dbReference type="ARBA" id="ARBA00022840"/>
    </source>
</evidence>
<feature type="compositionally biased region" description="Basic and acidic residues" evidence="10">
    <location>
        <begin position="63"/>
        <end position="83"/>
    </location>
</feature>
<feature type="region of interest" description="Disordered" evidence="10">
    <location>
        <begin position="56"/>
        <end position="166"/>
    </location>
</feature>
<comment type="similarity">
    <text evidence="2">Belongs to the SNF2/RAD54 helicase family.</text>
</comment>
<keyword evidence="3" id="KW-0547">Nucleotide-binding</keyword>
<gene>
    <name evidence="13" type="ORF">CAUJ_LOCUS7852</name>
</gene>
<reference evidence="13" key="1">
    <citation type="submission" date="2020-10" db="EMBL/GenBank/DDBJ databases">
        <authorList>
            <person name="Kikuchi T."/>
        </authorList>
    </citation>
    <scope>NUCLEOTIDE SEQUENCE</scope>
    <source>
        <strain evidence="13">NKZ352</strain>
    </source>
</reference>
<dbReference type="SMART" id="SM00487">
    <property type="entry name" value="DEXDc"/>
    <property type="match status" value="1"/>
</dbReference>
<feature type="compositionally biased region" description="Polar residues" evidence="10">
    <location>
        <begin position="7"/>
        <end position="28"/>
    </location>
</feature>
<evidence type="ECO:0000256" key="9">
    <source>
        <dbReference type="SAM" id="Coils"/>
    </source>
</evidence>
<keyword evidence="4" id="KW-0378">Hydrolase</keyword>
<feature type="region of interest" description="Disordered" evidence="10">
    <location>
        <begin position="718"/>
        <end position="825"/>
    </location>
</feature>
<dbReference type="InterPro" id="IPR000330">
    <property type="entry name" value="SNF2_N"/>
</dbReference>
<keyword evidence="9" id="KW-0175">Coiled coil</keyword>
<dbReference type="InterPro" id="IPR049730">
    <property type="entry name" value="SNF2/RAD54-like_C"/>
</dbReference>
<feature type="compositionally biased region" description="Low complexity" evidence="10">
    <location>
        <begin position="788"/>
        <end position="800"/>
    </location>
</feature>
<proteinExistence type="inferred from homology"/>
<keyword evidence="5" id="KW-0347">Helicase</keyword>
<name>A0A8S1H831_9PELO</name>
<dbReference type="InterPro" id="IPR038718">
    <property type="entry name" value="SNF2-like_sf"/>
</dbReference>
<dbReference type="GO" id="GO:0004386">
    <property type="term" value="F:helicase activity"/>
    <property type="evidence" value="ECO:0007669"/>
    <property type="project" value="UniProtKB-KW"/>
</dbReference>
<dbReference type="PROSITE" id="PS51194">
    <property type="entry name" value="HELICASE_CTER"/>
    <property type="match status" value="1"/>
</dbReference>
<feature type="domain" description="Helicase ATP-binding" evidence="11">
    <location>
        <begin position="365"/>
        <end position="592"/>
    </location>
</feature>
<keyword evidence="6" id="KW-0067">ATP-binding</keyword>
<feature type="compositionally biased region" description="Polar residues" evidence="10">
    <location>
        <begin position="771"/>
        <end position="781"/>
    </location>
</feature>
<accession>A0A8S1H831</accession>
<evidence type="ECO:0000256" key="3">
    <source>
        <dbReference type="ARBA" id="ARBA00022741"/>
    </source>
</evidence>
<dbReference type="GO" id="GO:0005634">
    <property type="term" value="C:nucleus"/>
    <property type="evidence" value="ECO:0007669"/>
    <property type="project" value="UniProtKB-SubCell"/>
</dbReference>
<evidence type="ECO:0000256" key="4">
    <source>
        <dbReference type="ARBA" id="ARBA00022801"/>
    </source>
</evidence>
<evidence type="ECO:0000256" key="10">
    <source>
        <dbReference type="SAM" id="MobiDB-lite"/>
    </source>
</evidence>
<dbReference type="EMBL" id="CAJGYM010000024">
    <property type="protein sequence ID" value="CAD6191933.1"/>
    <property type="molecule type" value="Genomic_DNA"/>
</dbReference>
<evidence type="ECO:0000256" key="1">
    <source>
        <dbReference type="ARBA" id="ARBA00004123"/>
    </source>
</evidence>
<dbReference type="OrthoDB" id="2020972at2759"/>
<keyword evidence="14" id="KW-1185">Reference proteome</keyword>
<dbReference type="GO" id="GO:0005524">
    <property type="term" value="F:ATP binding"/>
    <property type="evidence" value="ECO:0007669"/>
    <property type="project" value="UniProtKB-KW"/>
</dbReference>
<sequence length="1308" mass="147994">MLKRSEINYQTDGAQMESSALSKSSSPQFRLCPVNIVANDHTVMSDESSLKIFNRRQSSLDSENSRDVFDQPDIESDKGDVTSRPESSASTSNGSAPRPRSRDEFGEDGAPLLNVHIPTQTKKAQKRKHIRTSFDDETLDQSAQEAQRREKERLERLEKSRQNNASDHISQMQALFQNTNPLPQLTLDSSDFEPELFGYQNGQPLPTNYDNDIIELKHMGGGFPGPSNANSSASKAPPEIIDLSSDEEEEFPRRIVPRITYSSNNSIASGYGRRNRWATAEKDRADNEQMEAQYKKEQARIQRMRQFHNIESTETTTSGRLLVNSGHPSEEPDFYVAPHLTHVLQPHQLGGVRFMFDNIVESLEEYRSSPGFGCILAHSMGLGKTIQVITFTDVFLRATQAKKVLIIVPINTIQNWNAEFDKWMPRFSTSGEAIRSFEVFLFGDSVKSFDQRVNLIEQWETKGGVLLIGYDMFRLLIRNTQPKKKKDRIKLNMNGVSNGGKEADDFIEEAEVGYTPSGRVKQEAHQLIRQALLDPGPNLVICDEGHKIKNLNTDIATSLSSIKSRRRVVLTGYPLQNNLMEYYCMVDFVRPKYLGEKKTFADRFERPIKNGQCVDSTPNDIKLARQRTHVLVEMLKGFVQRRTHILLKSILPPSKEYVVLLRKSNIQRLLYRSFVLYAKAELSAGNTGNVFNPLKAFAACSRIWNHPDILKSMLDRRKEERNKRNEQMNQQSNVDQQQQQPQNVYPNNQFGNGGGFNQPYQNMPLFGFPNQFGQQNPTGFNGFNGHWGSSPGSSGQYYGAGKNGSEDPFAAGTPTKSKRKTGKTTTGRLTLASALVDDADADDQTLKYDWAEQSMMHYQKGDVENGYKLAIALGIVDECVRIGDKMLIFSQNLTVLSILEEYLERRPLTNVNGNQERWVKNRNYFRFDGSTNGSEREKLINRFNSDNSVYLFLISTRAGSLGINLVSANRCIIFDACWNPCHDAQAVCRVYRYGQQRRTFIYRLIMDNSMERAIFNRQVSKQGLQQRVVDDAQVDTNITQNELETLLVYDEHLDVVHDKWNTSEWELEDEVLKKVAARYSHMFAQEPFLHESMMMEREEGLSEEEKKEAQLLFEKERRMESSSIFESSSNNSILDAASRRANSSFGAPNNFNFNPFDFFNNPPPMKATPIPGTLHMLPPDFANYGGATMMNAQNPNGGMNMMKDPSSFPGAEFSLPATINESGTVQAITTDRPFMLPLVGRGGRQHALPQGSQVTLVKPSRGGVYLQLDESTILDASGSIFDQSYVVPPQRRMLPPKPFASDEIIELD</sequence>
<dbReference type="PANTHER" id="PTHR45797">
    <property type="entry name" value="RAD54-LIKE"/>
    <property type="match status" value="1"/>
</dbReference>
<dbReference type="CDD" id="cd18793">
    <property type="entry name" value="SF2_C_SNF"/>
    <property type="match status" value="1"/>
</dbReference>
<organism evidence="13 14">
    <name type="scientific">Caenorhabditis auriculariae</name>
    <dbReference type="NCBI Taxonomy" id="2777116"/>
    <lineage>
        <taxon>Eukaryota</taxon>
        <taxon>Metazoa</taxon>
        <taxon>Ecdysozoa</taxon>
        <taxon>Nematoda</taxon>
        <taxon>Chromadorea</taxon>
        <taxon>Rhabditida</taxon>
        <taxon>Rhabditina</taxon>
        <taxon>Rhabditomorpha</taxon>
        <taxon>Rhabditoidea</taxon>
        <taxon>Rhabditidae</taxon>
        <taxon>Peloderinae</taxon>
        <taxon>Caenorhabditis</taxon>
    </lineage>
</organism>
<dbReference type="InterPro" id="IPR014001">
    <property type="entry name" value="Helicase_ATP-bd"/>
</dbReference>
<evidence type="ECO:0000256" key="5">
    <source>
        <dbReference type="ARBA" id="ARBA00022806"/>
    </source>
</evidence>
<dbReference type="Gene3D" id="3.40.50.10810">
    <property type="entry name" value="Tandem AAA-ATPase domain"/>
    <property type="match status" value="2"/>
</dbReference>
<evidence type="ECO:0000256" key="8">
    <source>
        <dbReference type="ARBA" id="ARBA00023242"/>
    </source>
</evidence>
<keyword evidence="8" id="KW-0539">Nucleus</keyword>
<dbReference type="PROSITE" id="PS51192">
    <property type="entry name" value="HELICASE_ATP_BIND_1"/>
    <property type="match status" value="1"/>
</dbReference>
<evidence type="ECO:0000313" key="14">
    <source>
        <dbReference type="Proteomes" id="UP000835052"/>
    </source>
</evidence>
<comment type="subcellular location">
    <subcellularLocation>
        <location evidence="1">Nucleus</location>
    </subcellularLocation>
</comment>
<dbReference type="InterPro" id="IPR001650">
    <property type="entry name" value="Helicase_C-like"/>
</dbReference>
<dbReference type="Proteomes" id="UP000835052">
    <property type="component" value="Unassembled WGS sequence"/>
</dbReference>
<dbReference type="SUPFAM" id="SSF52540">
    <property type="entry name" value="P-loop containing nucleoside triphosphate hydrolases"/>
    <property type="match status" value="2"/>
</dbReference>
<feature type="compositionally biased region" description="Basic and acidic residues" evidence="10">
    <location>
        <begin position="146"/>
        <end position="161"/>
    </location>
</feature>
<dbReference type="Gene3D" id="3.40.50.300">
    <property type="entry name" value="P-loop containing nucleotide triphosphate hydrolases"/>
    <property type="match status" value="2"/>
</dbReference>
<evidence type="ECO:0000259" key="12">
    <source>
        <dbReference type="PROSITE" id="PS51194"/>
    </source>
</evidence>
<protein>
    <submittedName>
        <fullName evidence="13">Uncharacterized protein</fullName>
    </submittedName>
</protein>
<evidence type="ECO:0000256" key="2">
    <source>
        <dbReference type="ARBA" id="ARBA00007025"/>
    </source>
</evidence>
<dbReference type="Pfam" id="PF00176">
    <property type="entry name" value="SNF2-rel_dom"/>
    <property type="match status" value="1"/>
</dbReference>
<dbReference type="Pfam" id="PF00271">
    <property type="entry name" value="Helicase_C"/>
    <property type="match status" value="1"/>
</dbReference>
<dbReference type="GO" id="GO:0003677">
    <property type="term" value="F:DNA binding"/>
    <property type="evidence" value="ECO:0007669"/>
    <property type="project" value="UniProtKB-KW"/>
</dbReference>
<dbReference type="InterPro" id="IPR027417">
    <property type="entry name" value="P-loop_NTPase"/>
</dbReference>
<feature type="domain" description="Helicase C-terminal" evidence="12">
    <location>
        <begin position="874"/>
        <end position="1035"/>
    </location>
</feature>
<dbReference type="SMART" id="SM00490">
    <property type="entry name" value="HELICc"/>
    <property type="match status" value="1"/>
</dbReference>
<evidence type="ECO:0000256" key="7">
    <source>
        <dbReference type="ARBA" id="ARBA00023125"/>
    </source>
</evidence>
<dbReference type="PANTHER" id="PTHR45797:SF1">
    <property type="entry name" value="HELICASE ARIP4"/>
    <property type="match status" value="1"/>
</dbReference>
<comment type="caution">
    <text evidence="13">The sequence shown here is derived from an EMBL/GenBank/DDBJ whole genome shotgun (WGS) entry which is preliminary data.</text>
</comment>
<feature type="compositionally biased region" description="Low complexity" evidence="10">
    <location>
        <begin position="727"/>
        <end position="750"/>
    </location>
</feature>
<dbReference type="InterPro" id="IPR044574">
    <property type="entry name" value="ARIP4-like"/>
</dbReference>
<feature type="compositionally biased region" description="Polar residues" evidence="10">
    <location>
        <begin position="84"/>
        <end position="95"/>
    </location>
</feature>
<evidence type="ECO:0000313" key="13">
    <source>
        <dbReference type="EMBL" id="CAD6191933.1"/>
    </source>
</evidence>